<dbReference type="EMBL" id="LLXI01000443">
    <property type="protein sequence ID" value="PKY46294.1"/>
    <property type="molecule type" value="Genomic_DNA"/>
</dbReference>
<evidence type="ECO:0000313" key="2">
    <source>
        <dbReference type="EMBL" id="PKY46294.1"/>
    </source>
</evidence>
<dbReference type="VEuPathDB" id="FungiDB:FUN_008876"/>
<proteinExistence type="predicted"/>
<feature type="compositionally biased region" description="Polar residues" evidence="1">
    <location>
        <begin position="1"/>
        <end position="16"/>
    </location>
</feature>
<feature type="region of interest" description="Disordered" evidence="1">
    <location>
        <begin position="1"/>
        <end position="103"/>
    </location>
</feature>
<sequence>MSDQEIGSTTETQSDTAEMAAFGSSKRPRRTRKTTEFYTPAPMKRKKAGRPKNKKIVKNEKLIETGDKRKAIDVPVGRSKKRKVAEPTGSKRKFDPESDEDEARKKLVKNADLIKVRPVPGKKHVQQGRCFSARYCCFEKCTACK</sequence>
<gene>
    <name evidence="2" type="ORF">RhiirA4_185975</name>
</gene>
<feature type="compositionally biased region" description="Basic and acidic residues" evidence="1">
    <location>
        <begin position="57"/>
        <end position="72"/>
    </location>
</feature>
<evidence type="ECO:0000313" key="3">
    <source>
        <dbReference type="Proteomes" id="UP000234323"/>
    </source>
</evidence>
<dbReference type="AlphaFoldDB" id="A0A2I1GI59"/>
<comment type="caution">
    <text evidence="2">The sequence shown here is derived from an EMBL/GenBank/DDBJ whole genome shotgun (WGS) entry which is preliminary data.</text>
</comment>
<feature type="compositionally biased region" description="Basic residues" evidence="1">
    <location>
        <begin position="43"/>
        <end position="56"/>
    </location>
</feature>
<keyword evidence="3" id="KW-1185">Reference proteome</keyword>
<protein>
    <submittedName>
        <fullName evidence="2">Uncharacterized protein</fullName>
    </submittedName>
</protein>
<dbReference type="Proteomes" id="UP000234323">
    <property type="component" value="Unassembled WGS sequence"/>
</dbReference>
<evidence type="ECO:0000256" key="1">
    <source>
        <dbReference type="SAM" id="MobiDB-lite"/>
    </source>
</evidence>
<reference evidence="2 3" key="1">
    <citation type="submission" date="2015-10" db="EMBL/GenBank/DDBJ databases">
        <title>Genome analyses suggest a sexual origin of heterokaryosis in a supposedly ancient asexual fungus.</title>
        <authorList>
            <person name="Ropars J."/>
            <person name="Sedzielewska K."/>
            <person name="Noel J."/>
            <person name="Charron P."/>
            <person name="Farinelli L."/>
            <person name="Marton T."/>
            <person name="Kruger M."/>
            <person name="Pelin A."/>
            <person name="Brachmann A."/>
            <person name="Corradi N."/>
        </authorList>
    </citation>
    <scope>NUCLEOTIDE SEQUENCE [LARGE SCALE GENOMIC DNA]</scope>
    <source>
        <strain evidence="2 3">A4</strain>
    </source>
</reference>
<organism evidence="2 3">
    <name type="scientific">Rhizophagus irregularis</name>
    <dbReference type="NCBI Taxonomy" id="588596"/>
    <lineage>
        <taxon>Eukaryota</taxon>
        <taxon>Fungi</taxon>
        <taxon>Fungi incertae sedis</taxon>
        <taxon>Mucoromycota</taxon>
        <taxon>Glomeromycotina</taxon>
        <taxon>Glomeromycetes</taxon>
        <taxon>Glomerales</taxon>
        <taxon>Glomeraceae</taxon>
        <taxon>Rhizophagus</taxon>
    </lineage>
</organism>
<dbReference type="VEuPathDB" id="FungiDB:RhiirFUN_007659"/>
<accession>A0A2I1GI59</accession>
<name>A0A2I1GI59_9GLOM</name>